<sequence length="201" mass="23338">MTDAVVFFSYPRQARLKRDLLNWLVKEVFDKMHLLSALIGPLGTNVLVYHISLQSGNSFLDSSSLQASEFDRGRIIRLKEECWSNRRIARHMGRSDAAIRRCWQELVDNGRFQSHDRFRVILIVRSAVTAPNSSLSTIRLVTLTRIFTMTIHKRLIEQNLLSYRPLRLLPLMPAHNRARLQWCFAASSWNHADWGCIVFSD</sequence>
<dbReference type="EMBL" id="BMAU01021255">
    <property type="protein sequence ID" value="GFY05581.1"/>
    <property type="molecule type" value="Genomic_DNA"/>
</dbReference>
<proteinExistence type="predicted"/>
<dbReference type="Proteomes" id="UP000887159">
    <property type="component" value="Unassembled WGS sequence"/>
</dbReference>
<reference evidence="1" key="1">
    <citation type="submission" date="2020-08" db="EMBL/GenBank/DDBJ databases">
        <title>Multicomponent nature underlies the extraordinary mechanical properties of spider dragline silk.</title>
        <authorList>
            <person name="Kono N."/>
            <person name="Nakamura H."/>
            <person name="Mori M."/>
            <person name="Yoshida Y."/>
            <person name="Ohtoshi R."/>
            <person name="Malay A.D."/>
            <person name="Moran D.A.P."/>
            <person name="Tomita M."/>
            <person name="Numata K."/>
            <person name="Arakawa K."/>
        </authorList>
    </citation>
    <scope>NUCLEOTIDE SEQUENCE</scope>
</reference>
<dbReference type="Gene3D" id="1.10.10.60">
    <property type="entry name" value="Homeodomain-like"/>
    <property type="match status" value="1"/>
</dbReference>
<gene>
    <name evidence="1" type="primary">X975_07143</name>
    <name evidence="1" type="ORF">TNCV_4402481</name>
</gene>
<dbReference type="AlphaFoldDB" id="A0A8X6S4D8"/>
<name>A0A8X6S4D8_TRICX</name>
<comment type="caution">
    <text evidence="1">The sequence shown here is derived from an EMBL/GenBank/DDBJ whole genome shotgun (WGS) entry which is preliminary data.</text>
</comment>
<evidence type="ECO:0000313" key="2">
    <source>
        <dbReference type="Proteomes" id="UP000887159"/>
    </source>
</evidence>
<keyword evidence="2" id="KW-1185">Reference proteome</keyword>
<accession>A0A8X6S4D8</accession>
<organism evidence="1 2">
    <name type="scientific">Trichonephila clavipes</name>
    <name type="common">Golden silk orbweaver</name>
    <name type="synonym">Nephila clavipes</name>
    <dbReference type="NCBI Taxonomy" id="2585209"/>
    <lineage>
        <taxon>Eukaryota</taxon>
        <taxon>Metazoa</taxon>
        <taxon>Ecdysozoa</taxon>
        <taxon>Arthropoda</taxon>
        <taxon>Chelicerata</taxon>
        <taxon>Arachnida</taxon>
        <taxon>Araneae</taxon>
        <taxon>Araneomorphae</taxon>
        <taxon>Entelegynae</taxon>
        <taxon>Araneoidea</taxon>
        <taxon>Nephilidae</taxon>
        <taxon>Trichonephila</taxon>
    </lineage>
</organism>
<protein>
    <submittedName>
        <fullName evidence="1">HTH_Tnp_Tc3_2 domain-containing protein</fullName>
    </submittedName>
</protein>
<evidence type="ECO:0000313" key="1">
    <source>
        <dbReference type="EMBL" id="GFY05581.1"/>
    </source>
</evidence>